<dbReference type="RefSeq" id="WP_009046518.1">
    <property type="nucleotide sequence ID" value="NZ_CP027719.1"/>
</dbReference>
<feature type="signal peptide" evidence="1">
    <location>
        <begin position="1"/>
        <end position="26"/>
    </location>
</feature>
<accession>A0AAD0ZE80</accession>
<dbReference type="EMBL" id="CP027750">
    <property type="protein sequence ID" value="AZE27164.1"/>
    <property type="molecule type" value="Genomic_DNA"/>
</dbReference>
<evidence type="ECO:0000256" key="1">
    <source>
        <dbReference type="SAM" id="SignalP"/>
    </source>
</evidence>
<evidence type="ECO:0000313" key="3">
    <source>
        <dbReference type="Proteomes" id="UP000280455"/>
    </source>
</evidence>
<protein>
    <recommendedName>
        <fullName evidence="4">Carboxypeptidase regulatory-like domain-containing protein</fullName>
    </recommendedName>
</protein>
<keyword evidence="1" id="KW-0732">Signal</keyword>
<name>A0AAD0ZE80_9PSED</name>
<reference evidence="2 3" key="1">
    <citation type="submission" date="2018-03" db="EMBL/GenBank/DDBJ databases">
        <title>Diversity of phytobeneficial traits revealed by whole-genome analysis of worldwide-isolated phenazine-producing Pseudomonas spp.</title>
        <authorList>
            <person name="Biessy A."/>
            <person name="Novinscak A."/>
            <person name="Blom J."/>
            <person name="Leger G."/>
            <person name="Thomashow L.S."/>
            <person name="Cazorla F.M."/>
            <person name="Josic D."/>
            <person name="Filion M."/>
        </authorList>
    </citation>
    <scope>NUCLEOTIDE SEQUENCE [LARGE SCALE GENOMIC DNA]</scope>
    <source>
        <strain evidence="2 3">ChPhzS24</strain>
    </source>
</reference>
<evidence type="ECO:0008006" key="4">
    <source>
        <dbReference type="Google" id="ProtNLM"/>
    </source>
</evidence>
<sequence>MKSFFSCVVTGVLAAFLSLAPFSVQSATPSNEPIDPAGVQLEPQQQNGITYLSGGIGLDESRALLQTKGYNLHMTFSVGPENKYTSDVDLAIQNPQGQSVLTLNQVGPIVFVQLPAGKYQVVATRGGRTERNTVDMKAAGIRDLNLHWNEGY</sequence>
<gene>
    <name evidence="2" type="ORF">C4K07_0349</name>
</gene>
<organism evidence="2 3">
    <name type="scientific">Pseudomonas chlororaphis subsp. aureofaciens</name>
    <dbReference type="NCBI Taxonomy" id="587851"/>
    <lineage>
        <taxon>Bacteria</taxon>
        <taxon>Pseudomonadati</taxon>
        <taxon>Pseudomonadota</taxon>
        <taxon>Gammaproteobacteria</taxon>
        <taxon>Pseudomonadales</taxon>
        <taxon>Pseudomonadaceae</taxon>
        <taxon>Pseudomonas</taxon>
    </lineage>
</organism>
<dbReference type="Proteomes" id="UP000280455">
    <property type="component" value="Chromosome"/>
</dbReference>
<evidence type="ECO:0000313" key="2">
    <source>
        <dbReference type="EMBL" id="AZE27164.1"/>
    </source>
</evidence>
<proteinExistence type="predicted"/>
<dbReference type="AlphaFoldDB" id="A0AAD0ZE80"/>
<feature type="chain" id="PRO_5042219607" description="Carboxypeptidase regulatory-like domain-containing protein" evidence="1">
    <location>
        <begin position="27"/>
        <end position="152"/>
    </location>
</feature>